<dbReference type="InterPro" id="IPR013149">
    <property type="entry name" value="ADH-like_C"/>
</dbReference>
<dbReference type="InterPro" id="IPR011032">
    <property type="entry name" value="GroES-like_sf"/>
</dbReference>
<keyword evidence="2 4" id="KW-0862">Zinc</keyword>
<dbReference type="InterPro" id="IPR050129">
    <property type="entry name" value="Zn_alcohol_dh"/>
</dbReference>
<dbReference type="Gene3D" id="3.90.180.10">
    <property type="entry name" value="Medium-chain alcohol dehydrogenases, catalytic domain"/>
    <property type="match status" value="1"/>
</dbReference>
<evidence type="ECO:0000313" key="8">
    <source>
        <dbReference type="Proteomes" id="UP001553161"/>
    </source>
</evidence>
<keyword evidence="8" id="KW-1185">Reference proteome</keyword>
<dbReference type="EMBL" id="JBFBVU010000026">
    <property type="protein sequence ID" value="MEV8468318.1"/>
    <property type="molecule type" value="Genomic_DNA"/>
</dbReference>
<dbReference type="Proteomes" id="UP001553161">
    <property type="component" value="Unassembled WGS sequence"/>
</dbReference>
<dbReference type="Gene3D" id="3.40.50.720">
    <property type="entry name" value="NAD(P)-binding Rossmann-like Domain"/>
    <property type="match status" value="1"/>
</dbReference>
<evidence type="ECO:0000313" key="7">
    <source>
        <dbReference type="EMBL" id="MEV8468318.1"/>
    </source>
</evidence>
<comment type="similarity">
    <text evidence="4">Belongs to the zinc-containing alcohol dehydrogenase family.</text>
</comment>
<dbReference type="PANTHER" id="PTHR43401:SF2">
    <property type="entry name" value="L-THREONINE 3-DEHYDROGENASE"/>
    <property type="match status" value="1"/>
</dbReference>
<comment type="cofactor">
    <cofactor evidence="4">
        <name>Zn(2+)</name>
        <dbReference type="ChEBI" id="CHEBI:29105"/>
    </cofactor>
</comment>
<dbReference type="RefSeq" id="WP_366194270.1">
    <property type="nucleotide sequence ID" value="NZ_JBFBVU010000026.1"/>
</dbReference>
<reference evidence="7 8" key="1">
    <citation type="submission" date="2024-07" db="EMBL/GenBank/DDBJ databases">
        <authorList>
            <person name="Kang M."/>
        </authorList>
    </citation>
    <scope>NUCLEOTIDE SEQUENCE [LARGE SCALE GENOMIC DNA]</scope>
    <source>
        <strain evidence="7 8">DFM31</strain>
    </source>
</reference>
<dbReference type="InterPro" id="IPR013154">
    <property type="entry name" value="ADH-like_N"/>
</dbReference>
<feature type="domain" description="Alcohol dehydrogenase-like C-terminal" evidence="5">
    <location>
        <begin position="175"/>
        <end position="294"/>
    </location>
</feature>
<name>A0ABV3L9W0_9RHOB</name>
<proteinExistence type="inferred from homology"/>
<evidence type="ECO:0000256" key="2">
    <source>
        <dbReference type="ARBA" id="ARBA00022833"/>
    </source>
</evidence>
<organism evidence="7 8">
    <name type="scientific">Meridianimarinicoccus marinus</name>
    <dbReference type="NCBI Taxonomy" id="3231483"/>
    <lineage>
        <taxon>Bacteria</taxon>
        <taxon>Pseudomonadati</taxon>
        <taxon>Pseudomonadota</taxon>
        <taxon>Alphaproteobacteria</taxon>
        <taxon>Rhodobacterales</taxon>
        <taxon>Paracoccaceae</taxon>
        <taxon>Meridianimarinicoccus</taxon>
    </lineage>
</organism>
<accession>A0ABV3L9W0</accession>
<feature type="domain" description="Alcohol dehydrogenase-like N-terminal" evidence="6">
    <location>
        <begin position="25"/>
        <end position="134"/>
    </location>
</feature>
<evidence type="ECO:0000259" key="5">
    <source>
        <dbReference type="Pfam" id="PF00107"/>
    </source>
</evidence>
<dbReference type="InterPro" id="IPR036291">
    <property type="entry name" value="NAD(P)-bd_dom_sf"/>
</dbReference>
<evidence type="ECO:0000256" key="1">
    <source>
        <dbReference type="ARBA" id="ARBA00022723"/>
    </source>
</evidence>
<dbReference type="Pfam" id="PF08240">
    <property type="entry name" value="ADH_N"/>
    <property type="match status" value="1"/>
</dbReference>
<sequence length="337" mass="35360">MLGVTKRSEAYGDVGLVDRPDPVAKPGTVVLKTAGAGICGTDLHIFRNEYAVAPPVVMGHEVCGHVVAVGEGVDSGLIGQRFVAESFYSTCGTCRHCRTGRTNLCHARMSIGSHVDGAMAPLVEVPLVNLHPAPGFMSDAAASLAEPVACVTNSLYGDAAYVEPGDDVLVIGPGAIGLIAGQVARLMGGNVTLRGTENDTPRLDAAGALGFAVSVVGEDLAPDRFDVAVECSGNQFGYADALRFLTKGGHLAQMGLSGKDSSLPTDLICYKELTLTSGFASNPRSWRRAMTLMHSGKLDLESLVSEVVPLSQWKRAFDRSFAADGIKFVIDPRLDEA</sequence>
<evidence type="ECO:0000256" key="4">
    <source>
        <dbReference type="RuleBase" id="RU361277"/>
    </source>
</evidence>
<evidence type="ECO:0000259" key="6">
    <source>
        <dbReference type="Pfam" id="PF08240"/>
    </source>
</evidence>
<dbReference type="Pfam" id="PF00107">
    <property type="entry name" value="ADH_zinc_N"/>
    <property type="match status" value="1"/>
</dbReference>
<gene>
    <name evidence="7" type="ORF">AB0T83_16195</name>
</gene>
<dbReference type="SUPFAM" id="SSF50129">
    <property type="entry name" value="GroES-like"/>
    <property type="match status" value="1"/>
</dbReference>
<dbReference type="SUPFAM" id="SSF51735">
    <property type="entry name" value="NAD(P)-binding Rossmann-fold domains"/>
    <property type="match status" value="1"/>
</dbReference>
<protein>
    <submittedName>
        <fullName evidence="7">Alcohol dehydrogenase catalytic domain-containing protein</fullName>
    </submittedName>
</protein>
<dbReference type="PROSITE" id="PS00059">
    <property type="entry name" value="ADH_ZINC"/>
    <property type="match status" value="1"/>
</dbReference>
<dbReference type="PANTHER" id="PTHR43401">
    <property type="entry name" value="L-THREONINE 3-DEHYDROGENASE"/>
    <property type="match status" value="1"/>
</dbReference>
<comment type="caution">
    <text evidence="7">The sequence shown here is derived from an EMBL/GenBank/DDBJ whole genome shotgun (WGS) entry which is preliminary data.</text>
</comment>
<keyword evidence="3" id="KW-0560">Oxidoreductase</keyword>
<dbReference type="InterPro" id="IPR002328">
    <property type="entry name" value="ADH_Zn_CS"/>
</dbReference>
<evidence type="ECO:0000256" key="3">
    <source>
        <dbReference type="ARBA" id="ARBA00023002"/>
    </source>
</evidence>
<keyword evidence="1 4" id="KW-0479">Metal-binding</keyword>